<dbReference type="PROSITE" id="PS50894">
    <property type="entry name" value="HPT"/>
    <property type="match status" value="1"/>
</dbReference>
<name>A0A643FEE2_IDEDE</name>
<dbReference type="InterPro" id="IPR008207">
    <property type="entry name" value="Sig_transdc_His_kin_Hpt_dom"/>
</dbReference>
<evidence type="ECO:0000256" key="2">
    <source>
        <dbReference type="PROSITE-ProRule" id="PRU00110"/>
    </source>
</evidence>
<gene>
    <name evidence="4" type="ORF">F7Q92_12395</name>
</gene>
<feature type="modified residue" description="Phosphohistidine" evidence="2">
    <location>
        <position position="116"/>
    </location>
</feature>
<dbReference type="Gene3D" id="1.20.120.160">
    <property type="entry name" value="HPT domain"/>
    <property type="match status" value="1"/>
</dbReference>
<proteinExistence type="predicted"/>
<dbReference type="GO" id="GO:0004672">
    <property type="term" value="F:protein kinase activity"/>
    <property type="evidence" value="ECO:0007669"/>
    <property type="project" value="UniProtKB-ARBA"/>
</dbReference>
<dbReference type="SMART" id="SM00073">
    <property type="entry name" value="HPT"/>
    <property type="match status" value="1"/>
</dbReference>
<evidence type="ECO:0000313" key="4">
    <source>
        <dbReference type="EMBL" id="KAB0581073.1"/>
    </source>
</evidence>
<dbReference type="Proteomes" id="UP000430120">
    <property type="component" value="Unassembled WGS sequence"/>
</dbReference>
<feature type="domain" description="HPt" evidence="3">
    <location>
        <begin position="77"/>
        <end position="170"/>
    </location>
</feature>
<keyword evidence="1" id="KW-0902">Two-component regulatory system</keyword>
<comment type="caution">
    <text evidence="4">The sequence shown here is derived from an EMBL/GenBank/DDBJ whole genome shotgun (WGS) entry which is preliminary data.</text>
</comment>
<dbReference type="EMBL" id="VZPB01000027">
    <property type="protein sequence ID" value="KAB0581073.1"/>
    <property type="molecule type" value="Genomic_DNA"/>
</dbReference>
<dbReference type="InterPro" id="IPR036641">
    <property type="entry name" value="HPT_dom_sf"/>
</dbReference>
<keyword evidence="5" id="KW-1185">Reference proteome</keyword>
<dbReference type="GO" id="GO:0000160">
    <property type="term" value="P:phosphorelay signal transduction system"/>
    <property type="evidence" value="ECO:0007669"/>
    <property type="project" value="UniProtKB-KW"/>
</dbReference>
<dbReference type="OrthoDB" id="9156520at2"/>
<accession>A0A643FEE2</accession>
<sequence>MLRARTLDRVELGGAPVRGTMTPSRSRRQSRLTFAFCPRKMFDTPRDPRSETGAADSGSAVLDAACLDQLRALDPVGGSFLQRVLQTYQRSLAAQEAAIGQAFGAGDTAALSHAAHALKSASASVGALQLSRLCAQMEQAVRDAQPELLPGLVTQFQEEAARVHAAVAQQLGGGVGP</sequence>
<dbReference type="Pfam" id="PF01627">
    <property type="entry name" value="Hpt"/>
    <property type="match status" value="1"/>
</dbReference>
<dbReference type="AlphaFoldDB" id="A0A643FEE2"/>
<protein>
    <submittedName>
        <fullName evidence="4">Hpt domain-containing protein</fullName>
    </submittedName>
</protein>
<reference evidence="4 5" key="1">
    <citation type="submission" date="2019-09" db="EMBL/GenBank/DDBJ databases">
        <title>Draft genome sequences of 48 bacterial type strains from the CCUG.</title>
        <authorList>
            <person name="Tunovic T."/>
            <person name="Pineiro-Iglesias B."/>
            <person name="Unosson C."/>
            <person name="Inganas E."/>
            <person name="Ohlen M."/>
            <person name="Cardew S."/>
            <person name="Jensie-Markopoulos S."/>
            <person name="Salva-Serra F."/>
            <person name="Jaen-Luchoro D."/>
            <person name="Karlsson R."/>
            <person name="Svensson-Stadler L."/>
            <person name="Chun J."/>
            <person name="Moore E."/>
        </authorList>
    </citation>
    <scope>NUCLEOTIDE SEQUENCE [LARGE SCALE GENOMIC DNA]</scope>
    <source>
        <strain evidence="4 5">CCUG 30977</strain>
    </source>
</reference>
<dbReference type="SUPFAM" id="SSF47226">
    <property type="entry name" value="Histidine-containing phosphotransfer domain, HPT domain"/>
    <property type="match status" value="1"/>
</dbReference>
<evidence type="ECO:0000259" key="3">
    <source>
        <dbReference type="PROSITE" id="PS50894"/>
    </source>
</evidence>
<evidence type="ECO:0000256" key="1">
    <source>
        <dbReference type="ARBA" id="ARBA00023012"/>
    </source>
</evidence>
<keyword evidence="2" id="KW-0597">Phosphoprotein</keyword>
<evidence type="ECO:0000313" key="5">
    <source>
        <dbReference type="Proteomes" id="UP000430120"/>
    </source>
</evidence>
<organism evidence="4 5">
    <name type="scientific">Ideonella dechloratans</name>
    <dbReference type="NCBI Taxonomy" id="36863"/>
    <lineage>
        <taxon>Bacteria</taxon>
        <taxon>Pseudomonadati</taxon>
        <taxon>Pseudomonadota</taxon>
        <taxon>Betaproteobacteria</taxon>
        <taxon>Burkholderiales</taxon>
        <taxon>Sphaerotilaceae</taxon>
        <taxon>Ideonella</taxon>
    </lineage>
</organism>